<evidence type="ECO:0000256" key="1">
    <source>
        <dbReference type="SAM" id="MobiDB-lite"/>
    </source>
</evidence>
<dbReference type="Proteomes" id="UP000243217">
    <property type="component" value="Unassembled WGS sequence"/>
</dbReference>
<comment type="caution">
    <text evidence="2">The sequence shown here is derived from an EMBL/GenBank/DDBJ whole genome shotgun (WGS) entry which is preliminary data.</text>
</comment>
<feature type="region of interest" description="Disordered" evidence="1">
    <location>
        <begin position="32"/>
        <end position="66"/>
    </location>
</feature>
<feature type="compositionally biased region" description="Basic and acidic residues" evidence="1">
    <location>
        <begin position="35"/>
        <end position="50"/>
    </location>
</feature>
<name>A0A1V9ZYS1_9STRA</name>
<evidence type="ECO:0000313" key="3">
    <source>
        <dbReference type="Proteomes" id="UP000243217"/>
    </source>
</evidence>
<proteinExistence type="predicted"/>
<sequence length="66" mass="7643">MFTTIFVKAGDGTIDTDIKRGNWVQMRSHLIHPNEVTKETRWEHPMDPHEQNTSSSKFESSSRKNA</sequence>
<gene>
    <name evidence="2" type="ORF">THRCLA_21225</name>
</gene>
<organism evidence="2 3">
    <name type="scientific">Thraustotheca clavata</name>
    <dbReference type="NCBI Taxonomy" id="74557"/>
    <lineage>
        <taxon>Eukaryota</taxon>
        <taxon>Sar</taxon>
        <taxon>Stramenopiles</taxon>
        <taxon>Oomycota</taxon>
        <taxon>Saprolegniomycetes</taxon>
        <taxon>Saprolegniales</taxon>
        <taxon>Achlyaceae</taxon>
        <taxon>Thraustotheca</taxon>
    </lineage>
</organism>
<dbReference type="AlphaFoldDB" id="A0A1V9ZYS1"/>
<reference evidence="2 3" key="1">
    <citation type="journal article" date="2014" name="Genome Biol. Evol.">
        <title>The secreted proteins of Achlya hypogyna and Thraustotheca clavata identify the ancestral oomycete secretome and reveal gene acquisitions by horizontal gene transfer.</title>
        <authorList>
            <person name="Misner I."/>
            <person name="Blouin N."/>
            <person name="Leonard G."/>
            <person name="Richards T.A."/>
            <person name="Lane C.E."/>
        </authorList>
    </citation>
    <scope>NUCLEOTIDE SEQUENCE [LARGE SCALE GENOMIC DNA]</scope>
    <source>
        <strain evidence="2 3">ATCC 34112</strain>
    </source>
</reference>
<evidence type="ECO:0000313" key="2">
    <source>
        <dbReference type="EMBL" id="OQS03172.1"/>
    </source>
</evidence>
<accession>A0A1V9ZYS1</accession>
<keyword evidence="3" id="KW-1185">Reference proteome</keyword>
<dbReference type="EMBL" id="JNBS01000972">
    <property type="protein sequence ID" value="OQS03172.1"/>
    <property type="molecule type" value="Genomic_DNA"/>
</dbReference>
<protein>
    <submittedName>
        <fullName evidence="2">Uncharacterized protein</fullName>
    </submittedName>
</protein>